<dbReference type="Proteomes" id="UP000193467">
    <property type="component" value="Unassembled WGS sequence"/>
</dbReference>
<keyword evidence="3" id="KW-1185">Reference proteome</keyword>
<organism evidence="2 3">
    <name type="scientific">Leucosporidium creatinivorum</name>
    <dbReference type="NCBI Taxonomy" id="106004"/>
    <lineage>
        <taxon>Eukaryota</taxon>
        <taxon>Fungi</taxon>
        <taxon>Dikarya</taxon>
        <taxon>Basidiomycota</taxon>
        <taxon>Pucciniomycotina</taxon>
        <taxon>Microbotryomycetes</taxon>
        <taxon>Leucosporidiales</taxon>
        <taxon>Leucosporidium</taxon>
    </lineage>
</organism>
<dbReference type="EMBL" id="MCGR01000099">
    <property type="protein sequence ID" value="ORY54271.1"/>
    <property type="molecule type" value="Genomic_DNA"/>
</dbReference>
<name>A0A1Y2D4Q7_9BASI</name>
<feature type="region of interest" description="Disordered" evidence="1">
    <location>
        <begin position="1"/>
        <end position="81"/>
    </location>
</feature>
<feature type="compositionally biased region" description="Low complexity" evidence="1">
    <location>
        <begin position="53"/>
        <end position="69"/>
    </location>
</feature>
<dbReference type="InParanoid" id="A0A1Y2D4Q7"/>
<evidence type="ECO:0000313" key="3">
    <source>
        <dbReference type="Proteomes" id="UP000193467"/>
    </source>
</evidence>
<comment type="caution">
    <text evidence="2">The sequence shown here is derived from an EMBL/GenBank/DDBJ whole genome shotgun (WGS) entry which is preliminary data.</text>
</comment>
<accession>A0A1Y2D4Q7</accession>
<proteinExistence type="predicted"/>
<dbReference type="AlphaFoldDB" id="A0A1Y2D4Q7"/>
<gene>
    <name evidence="2" type="ORF">BCR35DRAFT_310402</name>
</gene>
<sequence>MQRSSENDDVPKSRARERETSGTSSEGGIGGESRSVSGPLCFPFRPRPLAETSPSRQCSPSPSSPSQSSTVDASRRSAPKARRALFFVTEAGDWRAG</sequence>
<reference evidence="2" key="1">
    <citation type="submission" date="2016-07" db="EMBL/GenBank/DDBJ databases">
        <title>Pervasive Adenine N6-methylation of Active Genes in Fungi.</title>
        <authorList>
            <consortium name="DOE Joint Genome Institute"/>
            <person name="Mondo S.J."/>
            <person name="Dannebaum R.O."/>
            <person name="Kuo R.C."/>
            <person name="Labutti K."/>
            <person name="Haridas S."/>
            <person name="Kuo A."/>
            <person name="Salamov A."/>
            <person name="Ahrendt S.R."/>
            <person name="Lipzen A."/>
            <person name="Sullivan W."/>
            <person name="Andreopoulos W.B."/>
            <person name="Clum A."/>
            <person name="Lindquist E."/>
            <person name="Daum C."/>
            <person name="Ramamoorthy G.K."/>
            <person name="Gryganskyi A."/>
            <person name="Culley D."/>
            <person name="Magnuson J.K."/>
            <person name="James T.Y."/>
            <person name="O'Malley M.A."/>
            <person name="Stajich J.E."/>
            <person name="Spatafora J.W."/>
            <person name="Visel A."/>
            <person name="Grigoriev I.V."/>
        </authorList>
    </citation>
    <scope>NUCLEOTIDE SEQUENCE [LARGE SCALE GENOMIC DNA]</scope>
    <source>
        <strain evidence="2">62-1032</strain>
    </source>
</reference>
<evidence type="ECO:0000313" key="2">
    <source>
        <dbReference type="EMBL" id="ORY54271.1"/>
    </source>
</evidence>
<evidence type="ECO:0000256" key="1">
    <source>
        <dbReference type="SAM" id="MobiDB-lite"/>
    </source>
</evidence>
<protein>
    <submittedName>
        <fullName evidence="2">Uncharacterized protein</fullName>
    </submittedName>
</protein>
<feature type="compositionally biased region" description="Basic and acidic residues" evidence="1">
    <location>
        <begin position="1"/>
        <end position="20"/>
    </location>
</feature>